<proteinExistence type="predicted"/>
<sequence>MALRKARDEHPTVLGLNGTSLSRGRRVAVTVALCLALGACGNGEEQTSADGMTALTVSTSVPSITTAGALAMDAQDIDAAHDLDVQFNMAGASSTLSVEAVLSGDADLALAGPASILAAMREGAPLTILGSTSNNLQVMLLRPDVLDRLDIGPDAPVEERVEALRGLTIGTNPTGSTYQILLRNELRSFGLNPDEDVTLVGVQDANALVTGIGQGQFDAVATSSGVVEQAIVNSGAVVWLSGPRGDVEITADLPVVAMVGRTDWVNENTETVDKFRDAMAESLESLRTDRDTLGPVLKNEYFSAMDQGVWDLAWSESAGGIPDSPTFPRSSFDFWVENDPEGAEAYDDVNYEDVTYGPAQD</sequence>
<accession>A0A562DL05</accession>
<dbReference type="PANTHER" id="PTHR30024">
    <property type="entry name" value="ALIPHATIC SULFONATES-BINDING PROTEIN-RELATED"/>
    <property type="match status" value="1"/>
</dbReference>
<organism evidence="1 2">
    <name type="scientific">Rhodococcus rhodochrous J45</name>
    <dbReference type="NCBI Taxonomy" id="935266"/>
    <lineage>
        <taxon>Bacteria</taxon>
        <taxon>Bacillati</taxon>
        <taxon>Actinomycetota</taxon>
        <taxon>Actinomycetes</taxon>
        <taxon>Mycobacteriales</taxon>
        <taxon>Nocardiaceae</taxon>
        <taxon>Rhodococcus</taxon>
    </lineage>
</organism>
<comment type="caution">
    <text evidence="1">The sequence shown here is derived from an EMBL/GenBank/DDBJ whole genome shotgun (WGS) entry which is preliminary data.</text>
</comment>
<protein>
    <submittedName>
        <fullName evidence="1">NitT/TauT family transport system substrate-binding protein</fullName>
    </submittedName>
</protein>
<dbReference type="AlphaFoldDB" id="A0A562DL05"/>
<dbReference type="RefSeq" id="WP_186455256.1">
    <property type="nucleotide sequence ID" value="NZ_VLJT01000041.1"/>
</dbReference>
<dbReference type="Gene3D" id="3.40.190.10">
    <property type="entry name" value="Periplasmic binding protein-like II"/>
    <property type="match status" value="2"/>
</dbReference>
<dbReference type="SUPFAM" id="SSF53850">
    <property type="entry name" value="Periplasmic binding protein-like II"/>
    <property type="match status" value="1"/>
</dbReference>
<dbReference type="EMBL" id="VLJT01000041">
    <property type="protein sequence ID" value="TWH10295.1"/>
    <property type="molecule type" value="Genomic_DNA"/>
</dbReference>
<evidence type="ECO:0000313" key="1">
    <source>
        <dbReference type="EMBL" id="TWH10295.1"/>
    </source>
</evidence>
<name>A0A562DL05_RHORH</name>
<reference evidence="1 2" key="1">
    <citation type="submission" date="2019-07" db="EMBL/GenBank/DDBJ databases">
        <title>Genome sequencing of lignin-degrading bacterial isolates.</title>
        <authorList>
            <person name="Gladden J."/>
        </authorList>
    </citation>
    <scope>NUCLEOTIDE SEQUENCE [LARGE SCALE GENOMIC DNA]</scope>
    <source>
        <strain evidence="1 2">J45</strain>
    </source>
</reference>
<evidence type="ECO:0000313" key="2">
    <source>
        <dbReference type="Proteomes" id="UP000317573"/>
    </source>
</evidence>
<dbReference type="Proteomes" id="UP000317573">
    <property type="component" value="Unassembled WGS sequence"/>
</dbReference>
<dbReference type="Pfam" id="PF13379">
    <property type="entry name" value="NMT1_2"/>
    <property type="match status" value="1"/>
</dbReference>
<gene>
    <name evidence="1" type="ORF">L618_004100000070</name>
</gene>